<proteinExistence type="predicted"/>
<organism evidence="1 2">
    <name type="scientific">Linum tenue</name>
    <dbReference type="NCBI Taxonomy" id="586396"/>
    <lineage>
        <taxon>Eukaryota</taxon>
        <taxon>Viridiplantae</taxon>
        <taxon>Streptophyta</taxon>
        <taxon>Embryophyta</taxon>
        <taxon>Tracheophyta</taxon>
        <taxon>Spermatophyta</taxon>
        <taxon>Magnoliopsida</taxon>
        <taxon>eudicotyledons</taxon>
        <taxon>Gunneridae</taxon>
        <taxon>Pentapetalae</taxon>
        <taxon>rosids</taxon>
        <taxon>fabids</taxon>
        <taxon>Malpighiales</taxon>
        <taxon>Linaceae</taxon>
        <taxon>Linum</taxon>
    </lineage>
</organism>
<name>A0AAV0IXI0_9ROSI</name>
<protein>
    <recommendedName>
        <fullName evidence="3">RNase H type-1 domain-containing protein</fullName>
    </recommendedName>
</protein>
<gene>
    <name evidence="1" type="ORF">LITE_LOCUS11520</name>
</gene>
<accession>A0AAV0IXI0</accession>
<sequence>MEPEMGEVLATEFGMQLVRQHQLGRPLLELDSLTVIKYIREAGNIHTELGIICRNIQRLLETNKAAHIMEHSNTRWGEAEVWFDRPLILLIDQLSIDNVTASSD</sequence>
<keyword evidence="2" id="KW-1185">Reference proteome</keyword>
<evidence type="ECO:0008006" key="3">
    <source>
        <dbReference type="Google" id="ProtNLM"/>
    </source>
</evidence>
<dbReference type="EMBL" id="CAMGYJ010000004">
    <property type="protein sequence ID" value="CAI0402249.1"/>
    <property type="molecule type" value="Genomic_DNA"/>
</dbReference>
<comment type="caution">
    <text evidence="1">The sequence shown here is derived from an EMBL/GenBank/DDBJ whole genome shotgun (WGS) entry which is preliminary data.</text>
</comment>
<dbReference type="Proteomes" id="UP001154282">
    <property type="component" value="Unassembled WGS sequence"/>
</dbReference>
<evidence type="ECO:0000313" key="1">
    <source>
        <dbReference type="EMBL" id="CAI0402249.1"/>
    </source>
</evidence>
<evidence type="ECO:0000313" key="2">
    <source>
        <dbReference type="Proteomes" id="UP001154282"/>
    </source>
</evidence>
<dbReference type="AlphaFoldDB" id="A0AAV0IXI0"/>
<reference evidence="1" key="1">
    <citation type="submission" date="2022-08" db="EMBL/GenBank/DDBJ databases">
        <authorList>
            <person name="Gutierrez-Valencia J."/>
        </authorList>
    </citation>
    <scope>NUCLEOTIDE SEQUENCE</scope>
</reference>